<evidence type="ECO:0000313" key="2">
    <source>
        <dbReference type="Proteomes" id="UP001232445"/>
    </source>
</evidence>
<protein>
    <submittedName>
        <fullName evidence="1">Uncharacterized protein</fullName>
    </submittedName>
</protein>
<evidence type="ECO:0000313" key="1">
    <source>
        <dbReference type="EMBL" id="MDQ0341117.1"/>
    </source>
</evidence>
<keyword evidence="2" id="KW-1185">Reference proteome</keyword>
<dbReference type="Proteomes" id="UP001232445">
    <property type="component" value="Unassembled WGS sequence"/>
</dbReference>
<dbReference type="EMBL" id="JAUSUQ010000033">
    <property type="protein sequence ID" value="MDQ0341117.1"/>
    <property type="molecule type" value="Genomic_DNA"/>
</dbReference>
<proteinExistence type="predicted"/>
<gene>
    <name evidence="1" type="ORF">J2S00_003961</name>
</gene>
<reference evidence="1 2" key="1">
    <citation type="submission" date="2023-07" db="EMBL/GenBank/DDBJ databases">
        <title>Genomic Encyclopedia of Type Strains, Phase IV (KMG-IV): sequencing the most valuable type-strain genomes for metagenomic binning, comparative biology and taxonomic classification.</title>
        <authorList>
            <person name="Goeker M."/>
        </authorList>
    </citation>
    <scope>NUCLEOTIDE SEQUENCE [LARGE SCALE GENOMIC DNA]</scope>
    <source>
        <strain evidence="1 2">DSM 17740</strain>
    </source>
</reference>
<name>A0ABU0CY88_9BACI</name>
<accession>A0ABU0CY88</accession>
<organism evidence="1 2">
    <name type="scientific">Caldalkalibacillus uzonensis</name>
    <dbReference type="NCBI Taxonomy" id="353224"/>
    <lineage>
        <taxon>Bacteria</taxon>
        <taxon>Bacillati</taxon>
        <taxon>Bacillota</taxon>
        <taxon>Bacilli</taxon>
        <taxon>Bacillales</taxon>
        <taxon>Bacillaceae</taxon>
        <taxon>Caldalkalibacillus</taxon>
    </lineage>
</organism>
<comment type="caution">
    <text evidence="1">The sequence shown here is derived from an EMBL/GenBank/DDBJ whole genome shotgun (WGS) entry which is preliminary data.</text>
</comment>
<sequence length="47" mass="5472">MRELIRYRRSLIEERAREINDIQKILEAANIILYSVATNALSKSGRP</sequence>